<evidence type="ECO:0000256" key="4">
    <source>
        <dbReference type="SAM" id="SignalP"/>
    </source>
</evidence>
<gene>
    <name evidence="5" type="ORF">SAMN05444417_0223</name>
</gene>
<feature type="chain" id="PRO_5012454890" evidence="4">
    <location>
        <begin position="25"/>
        <end position="343"/>
    </location>
</feature>
<dbReference type="PANTHER" id="PTHR33376:SF15">
    <property type="entry name" value="BLL6794 PROTEIN"/>
    <property type="match status" value="1"/>
</dbReference>
<dbReference type="OrthoDB" id="7822595at2"/>
<accession>A0A1M6A5H7</accession>
<dbReference type="GO" id="GO:0042597">
    <property type="term" value="C:periplasmic space"/>
    <property type="evidence" value="ECO:0007669"/>
    <property type="project" value="UniProtKB-SubCell"/>
</dbReference>
<dbReference type="NCBIfam" id="NF037995">
    <property type="entry name" value="TRAP_S1"/>
    <property type="match status" value="1"/>
</dbReference>
<keyword evidence="6" id="KW-1185">Reference proteome</keyword>
<comment type="subcellular location">
    <subcellularLocation>
        <location evidence="1">Periplasm</location>
    </subcellularLocation>
</comment>
<dbReference type="Proteomes" id="UP000184292">
    <property type="component" value="Unassembled WGS sequence"/>
</dbReference>
<dbReference type="EMBL" id="FQYO01000001">
    <property type="protein sequence ID" value="SHI31453.1"/>
    <property type="molecule type" value="Genomic_DNA"/>
</dbReference>
<name>A0A1M6A5H7_9RHOB</name>
<evidence type="ECO:0000256" key="1">
    <source>
        <dbReference type="ARBA" id="ARBA00004418"/>
    </source>
</evidence>
<feature type="signal peptide" evidence="4">
    <location>
        <begin position="1"/>
        <end position="24"/>
    </location>
</feature>
<proteinExistence type="predicted"/>
<evidence type="ECO:0000256" key="3">
    <source>
        <dbReference type="ARBA" id="ARBA00022764"/>
    </source>
</evidence>
<dbReference type="InterPro" id="IPR038404">
    <property type="entry name" value="TRAP_DctP_sf"/>
</dbReference>
<sequence length="343" mass="36876">MTKTIRAAIGGVALSALAATGALAQDVTLRLHQFLPQQSGVPANILQPWADRLEEQSSGRIAVEMFPAMSLGGAPPELIDQAIDGIADVIWTVVGYTPGRFPSTEVFELPFFVESAEAASCAYWTMFEERMAGTEFAEVKVLGTWVHGPGLLHTNTPVSTPADMQGLQIRGGSRLVNRLLEVLGATPVGLPVPGVPEALSQGVIDGTTVPWEVTPSIRLTELVTNHTEFTGPALYNLTFVLAMNRDTYESMPEDLRAIVDANSGLDFSMEAGRIQQSLDAAPREAAIAAGNNVIVLDEAQTQEWRDLAQPIYDEWVADMDGRGLDGQAMIDEARALMETCPAE</sequence>
<reference evidence="5 6" key="1">
    <citation type="submission" date="2016-11" db="EMBL/GenBank/DDBJ databases">
        <authorList>
            <person name="Jaros S."/>
            <person name="Januszkiewicz K."/>
            <person name="Wedrychowicz H."/>
        </authorList>
    </citation>
    <scope>NUCLEOTIDE SEQUENCE [LARGE SCALE GENOMIC DNA]</scope>
    <source>
        <strain evidence="5 6">DSM 100565</strain>
    </source>
</reference>
<dbReference type="Pfam" id="PF03480">
    <property type="entry name" value="DctP"/>
    <property type="match status" value="1"/>
</dbReference>
<organism evidence="5 6">
    <name type="scientific">Wenxinia saemankumensis</name>
    <dbReference type="NCBI Taxonomy" id="1447782"/>
    <lineage>
        <taxon>Bacteria</taxon>
        <taxon>Pseudomonadati</taxon>
        <taxon>Pseudomonadota</taxon>
        <taxon>Alphaproteobacteria</taxon>
        <taxon>Rhodobacterales</taxon>
        <taxon>Roseobacteraceae</taxon>
        <taxon>Wenxinia</taxon>
    </lineage>
</organism>
<evidence type="ECO:0000313" key="5">
    <source>
        <dbReference type="EMBL" id="SHI31453.1"/>
    </source>
</evidence>
<evidence type="ECO:0000256" key="2">
    <source>
        <dbReference type="ARBA" id="ARBA00022729"/>
    </source>
</evidence>
<dbReference type="GO" id="GO:0055085">
    <property type="term" value="P:transmembrane transport"/>
    <property type="evidence" value="ECO:0007669"/>
    <property type="project" value="InterPro"/>
</dbReference>
<keyword evidence="3" id="KW-0574">Periplasm</keyword>
<dbReference type="AlphaFoldDB" id="A0A1M6A5H7"/>
<dbReference type="InterPro" id="IPR018389">
    <property type="entry name" value="DctP_fam"/>
</dbReference>
<dbReference type="CDD" id="cd13665">
    <property type="entry name" value="PBP2_TRAP_Dctp3_4"/>
    <property type="match status" value="1"/>
</dbReference>
<protein>
    <submittedName>
        <fullName evidence="5">TRAP-type C4-dicarboxylate transport system, substrate-binding protein</fullName>
    </submittedName>
</protein>
<evidence type="ECO:0000313" key="6">
    <source>
        <dbReference type="Proteomes" id="UP000184292"/>
    </source>
</evidence>
<dbReference type="STRING" id="1447782.SAMN05444417_0223"/>
<dbReference type="RefSeq" id="WP_073325780.1">
    <property type="nucleotide sequence ID" value="NZ_FQYO01000001.1"/>
</dbReference>
<dbReference type="Gene3D" id="3.40.190.170">
    <property type="entry name" value="Bacterial extracellular solute-binding protein, family 7"/>
    <property type="match status" value="1"/>
</dbReference>
<keyword evidence="2 4" id="KW-0732">Signal</keyword>
<dbReference type="PANTHER" id="PTHR33376">
    <property type="match status" value="1"/>
</dbReference>